<sequence length="764" mass="85055">MSYAADIYFLTNWWTLHLLYSDWYNLEKSKRVKAFRCGEFDDCITKAESSQGNPIKKREKYARREDAILHALELERLQLEKKQQKLGISNAASRKMSILPKKESVALSESLVNDHSEIINLKSRSISKAVVSSHEEDSMENPEHSVKAKYEKQLSWDDGNSETIPRMRGLQDFGLRTAPSKRKLPSSEGYQKHPSVNNHAHDFANVTRSMSGANVSSSKNSLASKKKRSHGSMLDDPLSKDVIDVAPLFKCYKIVPSWEHLPLCNLRVMPYPYPCKQKRIRMESSAEQKEVVASIYQLSSLTEETTSSGMEGAESGSSQQDYLDPDGEQETSLLSDSNHSEILIGSGDSRRYMNIVRGQGGSMSSEELEDPAISYLSRRHGRDHTAVGAADAGMSKWQLKGKRNIRNLMKKPIDDVGKSSKGTYFEGKGNSLNRSLGHGLYDGNEPLGYDYDEDELIEKSSLMQTQMMGFGNGRYPSMLRVNSKIAGRSIPDTMDSEDDSTWETDGLSQAAYSGYLDESGEFFDQMYVGHRPNGKSTLVDVDVKVQASYQGGEHVPLVSLMSRLNGKAIIGHPVQIEVLEDGSTDLILSMNDDDDQTDYDGNAAVPPVWKTARRTAMHRVPRPHPLSALDGDETADLSQYSELESKRLLAGHSNQKSKKSSPSIRQFHEKKYSKKPVKKVSLSSQKTRTLSSIAIEHKLNGKGSKVLNKNYLGGLIKPEPEPTTVACIPVKLVFSRLLEAVGRSPSRITNHNVSTNGDTEKKST</sequence>
<dbReference type="InterPro" id="IPR044679">
    <property type="entry name" value="PWWP2-like"/>
</dbReference>
<gene>
    <name evidence="2" type="ORF">Sjap_004076</name>
</gene>
<feature type="compositionally biased region" description="Low complexity" evidence="1">
    <location>
        <begin position="303"/>
        <end position="318"/>
    </location>
</feature>
<comment type="caution">
    <text evidence="2">The sequence shown here is derived from an EMBL/GenBank/DDBJ whole genome shotgun (WGS) entry which is preliminary data.</text>
</comment>
<dbReference type="AlphaFoldDB" id="A0AAP0PGP6"/>
<accession>A0AAP0PGP6</accession>
<feature type="region of interest" description="Disordered" evidence="1">
    <location>
        <begin position="210"/>
        <end position="237"/>
    </location>
</feature>
<name>A0AAP0PGP6_9MAGN</name>
<organism evidence="2 3">
    <name type="scientific">Stephania japonica</name>
    <dbReference type="NCBI Taxonomy" id="461633"/>
    <lineage>
        <taxon>Eukaryota</taxon>
        <taxon>Viridiplantae</taxon>
        <taxon>Streptophyta</taxon>
        <taxon>Embryophyta</taxon>
        <taxon>Tracheophyta</taxon>
        <taxon>Spermatophyta</taxon>
        <taxon>Magnoliopsida</taxon>
        <taxon>Ranunculales</taxon>
        <taxon>Menispermaceae</taxon>
        <taxon>Menispermoideae</taxon>
        <taxon>Cissampelideae</taxon>
        <taxon>Stephania</taxon>
    </lineage>
</organism>
<evidence type="ECO:0000313" key="2">
    <source>
        <dbReference type="EMBL" id="KAK9144173.1"/>
    </source>
</evidence>
<evidence type="ECO:0000256" key="1">
    <source>
        <dbReference type="SAM" id="MobiDB-lite"/>
    </source>
</evidence>
<protein>
    <submittedName>
        <fullName evidence="2">Uncharacterized protein</fullName>
    </submittedName>
</protein>
<dbReference type="Proteomes" id="UP001417504">
    <property type="component" value="Unassembled WGS sequence"/>
</dbReference>
<dbReference type="PANTHER" id="PTHR33697:SF2">
    <property type="entry name" value="T17B22.17 PROTEIN"/>
    <property type="match status" value="1"/>
</dbReference>
<feature type="region of interest" description="Disordered" evidence="1">
    <location>
        <begin position="178"/>
        <end position="198"/>
    </location>
</feature>
<feature type="region of interest" description="Disordered" evidence="1">
    <location>
        <begin position="303"/>
        <end position="338"/>
    </location>
</feature>
<dbReference type="PANTHER" id="PTHR33697">
    <property type="entry name" value="T17B22.17 PROTEIN-RELATED"/>
    <property type="match status" value="1"/>
</dbReference>
<feature type="region of interest" description="Disordered" evidence="1">
    <location>
        <begin position="648"/>
        <end position="685"/>
    </location>
</feature>
<reference evidence="2 3" key="1">
    <citation type="submission" date="2024-01" db="EMBL/GenBank/DDBJ databases">
        <title>Genome assemblies of Stephania.</title>
        <authorList>
            <person name="Yang L."/>
        </authorList>
    </citation>
    <scope>NUCLEOTIDE SEQUENCE [LARGE SCALE GENOMIC DNA]</scope>
    <source>
        <strain evidence="2">QJT</strain>
        <tissue evidence="2">Leaf</tissue>
    </source>
</reference>
<evidence type="ECO:0000313" key="3">
    <source>
        <dbReference type="Proteomes" id="UP001417504"/>
    </source>
</evidence>
<dbReference type="EMBL" id="JBBNAE010000002">
    <property type="protein sequence ID" value="KAK9144173.1"/>
    <property type="molecule type" value="Genomic_DNA"/>
</dbReference>
<proteinExistence type="predicted"/>
<keyword evidence="3" id="KW-1185">Reference proteome</keyword>